<feature type="domain" description="HTH rpiR-type" evidence="5">
    <location>
        <begin position="15"/>
        <end position="91"/>
    </location>
</feature>
<dbReference type="GO" id="GO:0003700">
    <property type="term" value="F:DNA-binding transcription factor activity"/>
    <property type="evidence" value="ECO:0007669"/>
    <property type="project" value="InterPro"/>
</dbReference>
<evidence type="ECO:0000256" key="4">
    <source>
        <dbReference type="SAM" id="MobiDB-lite"/>
    </source>
</evidence>
<dbReference type="GO" id="GO:0097367">
    <property type="term" value="F:carbohydrate derivative binding"/>
    <property type="evidence" value="ECO:0007669"/>
    <property type="project" value="InterPro"/>
</dbReference>
<evidence type="ECO:0000256" key="2">
    <source>
        <dbReference type="ARBA" id="ARBA00023125"/>
    </source>
</evidence>
<organism evidence="7 8">
    <name type="scientific">Paramicrobacterium humi</name>
    <dbReference type="NCBI Taxonomy" id="640635"/>
    <lineage>
        <taxon>Bacteria</taxon>
        <taxon>Bacillati</taxon>
        <taxon>Actinomycetota</taxon>
        <taxon>Actinomycetes</taxon>
        <taxon>Micrococcales</taxon>
        <taxon>Microbacteriaceae</taxon>
        <taxon>Paramicrobacterium</taxon>
    </lineage>
</organism>
<accession>A0A1H4J5J6</accession>
<gene>
    <name evidence="7" type="ORF">SAMN04489806_0505</name>
</gene>
<reference evidence="7 8" key="1">
    <citation type="submission" date="2016-10" db="EMBL/GenBank/DDBJ databases">
        <authorList>
            <person name="de Groot N.N."/>
        </authorList>
    </citation>
    <scope>NUCLEOTIDE SEQUENCE [LARGE SCALE GENOMIC DNA]</scope>
    <source>
        <strain evidence="7 8">DSM 21799</strain>
    </source>
</reference>
<dbReference type="InterPro" id="IPR009057">
    <property type="entry name" value="Homeodomain-like_sf"/>
</dbReference>
<sequence>MRAMVSQAAATDNGRTVASRIQASLPVMPTAMSKIADVLLENPAAPINLSITELAEEAGTSAATVTRFCKLIGYSGYTQFRVGVASDIGRGDAHESWRADIGREFHPEDKPREVLRTLLNEHVRGIEATAGMLDLDELESVARAIATCRHLDIYGIGGSAVMAGELQARLYRIGVNAHCWGEVHGGLTSAALQSKNSVAIGISNTGRTDETIQMLSQAASSGAFTVAVTHAPESPLAALADVTIITAAPDLYLQPDDLSAKHSQLFVLDMLYLLVAQQNFAETATKLAASAMAVSGHRRPQRPARQGRRPSLRIEEPAP</sequence>
<dbReference type="CDD" id="cd05013">
    <property type="entry name" value="SIS_RpiR"/>
    <property type="match status" value="1"/>
</dbReference>
<proteinExistence type="predicted"/>
<dbReference type="Proteomes" id="UP000199183">
    <property type="component" value="Unassembled WGS sequence"/>
</dbReference>
<evidence type="ECO:0000259" key="5">
    <source>
        <dbReference type="PROSITE" id="PS51071"/>
    </source>
</evidence>
<keyword evidence="3" id="KW-0804">Transcription</keyword>
<evidence type="ECO:0000313" key="8">
    <source>
        <dbReference type="Proteomes" id="UP000199183"/>
    </source>
</evidence>
<dbReference type="EMBL" id="FNRY01000001">
    <property type="protein sequence ID" value="SEB41574.1"/>
    <property type="molecule type" value="Genomic_DNA"/>
</dbReference>
<dbReference type="Pfam" id="PF01380">
    <property type="entry name" value="SIS"/>
    <property type="match status" value="1"/>
</dbReference>
<dbReference type="PANTHER" id="PTHR30514:SF1">
    <property type="entry name" value="HTH-TYPE TRANSCRIPTIONAL REGULATOR HEXR-RELATED"/>
    <property type="match status" value="1"/>
</dbReference>
<dbReference type="InterPro" id="IPR000281">
    <property type="entry name" value="HTH_RpiR"/>
</dbReference>
<dbReference type="InterPro" id="IPR046348">
    <property type="entry name" value="SIS_dom_sf"/>
</dbReference>
<dbReference type="Pfam" id="PF01418">
    <property type="entry name" value="HTH_6"/>
    <property type="match status" value="1"/>
</dbReference>
<name>A0A1H4J5J6_9MICO</name>
<dbReference type="STRING" id="640635.SAMN04489806_0505"/>
<protein>
    <submittedName>
        <fullName evidence="7">DNA-binding transcriptional regulator, MurR/RpiR family, contains HTH and SIS domains</fullName>
    </submittedName>
</protein>
<dbReference type="PANTHER" id="PTHR30514">
    <property type="entry name" value="GLUCOKINASE"/>
    <property type="match status" value="1"/>
</dbReference>
<feature type="domain" description="SIS" evidence="6">
    <location>
        <begin position="141"/>
        <end position="281"/>
    </location>
</feature>
<dbReference type="InterPro" id="IPR036388">
    <property type="entry name" value="WH-like_DNA-bd_sf"/>
</dbReference>
<dbReference type="PROSITE" id="PS51071">
    <property type="entry name" value="HTH_RPIR"/>
    <property type="match status" value="1"/>
</dbReference>
<dbReference type="GO" id="GO:1901135">
    <property type="term" value="P:carbohydrate derivative metabolic process"/>
    <property type="evidence" value="ECO:0007669"/>
    <property type="project" value="InterPro"/>
</dbReference>
<dbReference type="SUPFAM" id="SSF46689">
    <property type="entry name" value="Homeodomain-like"/>
    <property type="match status" value="1"/>
</dbReference>
<dbReference type="SUPFAM" id="SSF53697">
    <property type="entry name" value="SIS domain"/>
    <property type="match status" value="1"/>
</dbReference>
<evidence type="ECO:0000256" key="1">
    <source>
        <dbReference type="ARBA" id="ARBA00023015"/>
    </source>
</evidence>
<evidence type="ECO:0000259" key="6">
    <source>
        <dbReference type="PROSITE" id="PS51464"/>
    </source>
</evidence>
<dbReference type="InterPro" id="IPR001347">
    <property type="entry name" value="SIS_dom"/>
</dbReference>
<dbReference type="Gene3D" id="3.40.50.10490">
    <property type="entry name" value="Glucose-6-phosphate isomerase like protein, domain 1"/>
    <property type="match status" value="1"/>
</dbReference>
<feature type="compositionally biased region" description="Basic residues" evidence="4">
    <location>
        <begin position="296"/>
        <end position="311"/>
    </location>
</feature>
<dbReference type="AlphaFoldDB" id="A0A1H4J5J6"/>
<keyword evidence="8" id="KW-1185">Reference proteome</keyword>
<feature type="region of interest" description="Disordered" evidence="4">
    <location>
        <begin position="292"/>
        <end position="319"/>
    </location>
</feature>
<keyword evidence="2 7" id="KW-0238">DNA-binding</keyword>
<dbReference type="InterPro" id="IPR035472">
    <property type="entry name" value="RpiR-like_SIS"/>
</dbReference>
<dbReference type="PROSITE" id="PS51464">
    <property type="entry name" value="SIS"/>
    <property type="match status" value="1"/>
</dbReference>
<dbReference type="InterPro" id="IPR047640">
    <property type="entry name" value="RpiR-like"/>
</dbReference>
<evidence type="ECO:0000313" key="7">
    <source>
        <dbReference type="EMBL" id="SEB41574.1"/>
    </source>
</evidence>
<evidence type="ECO:0000256" key="3">
    <source>
        <dbReference type="ARBA" id="ARBA00023163"/>
    </source>
</evidence>
<dbReference type="Gene3D" id="1.10.10.10">
    <property type="entry name" value="Winged helix-like DNA-binding domain superfamily/Winged helix DNA-binding domain"/>
    <property type="match status" value="1"/>
</dbReference>
<keyword evidence="1" id="KW-0805">Transcription regulation</keyword>
<dbReference type="GO" id="GO:0003677">
    <property type="term" value="F:DNA binding"/>
    <property type="evidence" value="ECO:0007669"/>
    <property type="project" value="UniProtKB-KW"/>
</dbReference>